<dbReference type="OrthoDB" id="271711at2"/>
<evidence type="ECO:0000256" key="2">
    <source>
        <dbReference type="ARBA" id="ARBA00048615"/>
    </source>
</evidence>
<evidence type="ECO:0000256" key="1">
    <source>
        <dbReference type="ARBA" id="ARBA00023002"/>
    </source>
</evidence>
<proteinExistence type="predicted"/>
<keyword evidence="1" id="KW-0560">Oxidoreductase</keyword>
<evidence type="ECO:0000259" key="4">
    <source>
        <dbReference type="Pfam" id="PF08125"/>
    </source>
</evidence>
<dbReference type="AlphaFoldDB" id="A0A4V1CMT1"/>
<dbReference type="InterPro" id="IPR008927">
    <property type="entry name" value="6-PGluconate_DH-like_C_sf"/>
</dbReference>
<dbReference type="RefSeq" id="WP_135972712.1">
    <property type="nucleotide sequence ID" value="NZ_CP039291.1"/>
</dbReference>
<dbReference type="GO" id="GO:0008926">
    <property type="term" value="F:mannitol-1-phosphate 5-dehydrogenase activity"/>
    <property type="evidence" value="ECO:0007669"/>
    <property type="project" value="UniProtKB-EC"/>
</dbReference>
<dbReference type="KEGG" id="celz:E5225_11060"/>
<dbReference type="InterPro" id="IPR000669">
    <property type="entry name" value="Mannitol_DH"/>
</dbReference>
<dbReference type="Gene3D" id="3.40.50.720">
    <property type="entry name" value="NAD(P)-binding Rossmann-like Domain"/>
    <property type="match status" value="1"/>
</dbReference>
<dbReference type="InterPro" id="IPR013131">
    <property type="entry name" value="Mannitol_DH_N"/>
</dbReference>
<dbReference type="Pfam" id="PF01232">
    <property type="entry name" value="Mannitol_dh"/>
    <property type="match status" value="1"/>
</dbReference>
<evidence type="ECO:0000313" key="6">
    <source>
        <dbReference type="Proteomes" id="UP000296469"/>
    </source>
</evidence>
<dbReference type="SUPFAM" id="SSF51735">
    <property type="entry name" value="NAD(P)-binding Rossmann-fold domains"/>
    <property type="match status" value="1"/>
</dbReference>
<dbReference type="InterPro" id="IPR013118">
    <property type="entry name" value="Mannitol_DH_C"/>
</dbReference>
<organism evidence="5 6">
    <name type="scientific">Cellulomonas shaoxiangyii</name>
    <dbReference type="NCBI Taxonomy" id="2566013"/>
    <lineage>
        <taxon>Bacteria</taxon>
        <taxon>Bacillati</taxon>
        <taxon>Actinomycetota</taxon>
        <taxon>Actinomycetes</taxon>
        <taxon>Micrococcales</taxon>
        <taxon>Cellulomonadaceae</taxon>
        <taxon>Cellulomonas</taxon>
    </lineage>
</organism>
<dbReference type="InterPro" id="IPR036291">
    <property type="entry name" value="NAD(P)-bd_dom_sf"/>
</dbReference>
<feature type="domain" description="Mannitol dehydrogenase C-terminal" evidence="4">
    <location>
        <begin position="258"/>
        <end position="433"/>
    </location>
</feature>
<evidence type="ECO:0000313" key="5">
    <source>
        <dbReference type="EMBL" id="QCB94025.1"/>
    </source>
</evidence>
<dbReference type="Proteomes" id="UP000296469">
    <property type="component" value="Chromosome"/>
</dbReference>
<evidence type="ECO:0000259" key="3">
    <source>
        <dbReference type="Pfam" id="PF01232"/>
    </source>
</evidence>
<comment type="catalytic activity">
    <reaction evidence="2">
        <text>D-mannitol 1-phosphate + NAD(+) = beta-D-fructose 6-phosphate + NADH + H(+)</text>
        <dbReference type="Rhea" id="RHEA:19661"/>
        <dbReference type="ChEBI" id="CHEBI:15378"/>
        <dbReference type="ChEBI" id="CHEBI:57540"/>
        <dbReference type="ChEBI" id="CHEBI:57634"/>
        <dbReference type="ChEBI" id="CHEBI:57945"/>
        <dbReference type="ChEBI" id="CHEBI:61381"/>
        <dbReference type="EC" id="1.1.1.17"/>
    </reaction>
</comment>
<name>A0A4V1CMT1_9CELL</name>
<dbReference type="Gene3D" id="1.10.1040.10">
    <property type="entry name" value="N-(1-d-carboxylethyl)-l-norvaline Dehydrogenase, domain 2"/>
    <property type="match status" value="1"/>
</dbReference>
<dbReference type="PANTHER" id="PTHR43362">
    <property type="entry name" value="MANNITOL DEHYDROGENASE DSF1-RELATED"/>
    <property type="match status" value="1"/>
</dbReference>
<dbReference type="PRINTS" id="PR00084">
    <property type="entry name" value="MTLDHDRGNASE"/>
</dbReference>
<sequence length="437" mass="46381">MRIVHLGLGNFARAHQFWYTEHAPDAGDWGVAAFTGRRPDAADQLRGQDGLYSLITRGEDREDIEVVSAISALHASAEHDAFLAHLAHPDVRVVTTTVTEAGYLRGADGGLHLGDAAVAADLAAVSHDRGAAARTVPVRLAAGLDARRRAGAGSLTVVPCDNLSHNGAVLARVVLDAAEHIDPALAEWIGGSVSWVTSMVDRITPATTDQDRADVAAARGYVDASPVSTEPFSEWVLAGAFPGGRPDWEAAGALVVDDVAPFEERKLRMLNGAHSLMAYGASVRGHRTVAEAIADPVVRSWVEEWWAATARHLTVPTDDYRAALLERFSNARIQHLLAQIAADGSQKLPVRVIPVVRAELEARSAGADGALRPVAAWVQHLRGHGAPVQDAGLPESLVTPASDLEDAVTTVLRHLAPDLAAERAVVDRVTTLAREIA</sequence>
<dbReference type="PANTHER" id="PTHR43362:SF1">
    <property type="entry name" value="MANNITOL DEHYDROGENASE 2-RELATED"/>
    <property type="match status" value="1"/>
</dbReference>
<feature type="domain" description="Mannitol dehydrogenase N-terminal" evidence="3">
    <location>
        <begin position="1"/>
        <end position="249"/>
    </location>
</feature>
<dbReference type="EMBL" id="CP039291">
    <property type="protein sequence ID" value="QCB94025.1"/>
    <property type="molecule type" value="Genomic_DNA"/>
</dbReference>
<reference evidence="5 6" key="1">
    <citation type="submission" date="2019-04" db="EMBL/GenBank/DDBJ databases">
        <title>Isolation and identification of Cellulomonas shaoxiangyii sp. Nov. isolated from feces of the Tibetan antelopes (Pantholops hodgsonii) in the Qinghai-Tibet plateau of China.</title>
        <authorList>
            <person name="Tian Z."/>
        </authorList>
    </citation>
    <scope>NUCLEOTIDE SEQUENCE [LARGE SCALE GENOMIC DNA]</scope>
    <source>
        <strain evidence="5 6">Z28</strain>
    </source>
</reference>
<gene>
    <name evidence="5" type="ORF">E5225_11060</name>
</gene>
<keyword evidence="6" id="KW-1185">Reference proteome</keyword>
<accession>A0A4V1CMT1</accession>
<dbReference type="InterPro" id="IPR013328">
    <property type="entry name" value="6PGD_dom2"/>
</dbReference>
<protein>
    <submittedName>
        <fullName evidence="5">Mannitol dehydrogenase family protein</fullName>
    </submittedName>
</protein>
<dbReference type="InterPro" id="IPR050988">
    <property type="entry name" value="Mannitol_DH/Oxidoreductase"/>
</dbReference>
<dbReference type="Pfam" id="PF08125">
    <property type="entry name" value="Mannitol_dh_C"/>
    <property type="match status" value="1"/>
</dbReference>
<dbReference type="SUPFAM" id="SSF48179">
    <property type="entry name" value="6-phosphogluconate dehydrogenase C-terminal domain-like"/>
    <property type="match status" value="1"/>
</dbReference>